<sequence length="675" mass="75389">MALDYYVAPSGNDQSSGLSLDATSTSGPFQTLYRAQQAIRDLKKNGQFNESVTVHIQPGTYTLQRILEFDIRDSGFADREIRWQGENGAVEISGGITLQTCTEGENKIWNCPTANLALDDIKYSDTNRKKGSIPGFELFVNQHRLQLARWPDSGWAHIKIPMDEKTKFSSFEQLPLLQNEVSRAQIHIFASNDWYDQYLPVLAIDQNSNQITLSAETTFPLASGRRFYLQNILSELNSSGEWFYDKPKARILFIPPDKVIPENIIVSSLQKLVSLKAAKNISFHNLIFRHSTETAISISNSSDITLNKLEVNNVGARAIEAVDSNNIIIANSQIYETGEGGILLTGGNRNTLQSSNNLAINNHIHHFGTTILTYSPAIRLGGVGGSAKHNMVEYAAGTGIILDGNDHLLEKNEVSHVCDQSSDCGAIYMGKDWTQRGNIIRNNSIHNIFGYGLESVDLSKNFFKYSAHGARGVYLDDAISGFTIMGNIFNNAGEMAIQLGGGRDNNIENNLFNTEQYAILVDNRWPSYNWEENKKRLKAVPYQSQIWRNKYPELAQPMAHENWPEGNKIRRNVIISNKLGGTTLRYWLPEQSNTLSDNLAWNTTGQFNVDYDVLDRLKKRAGAPWQEWVGEGIEHGSLNVDPCVTITGNRATFCAQSPVKQIGFQMIPSDIGLIK</sequence>
<dbReference type="InterPro" id="IPR011050">
    <property type="entry name" value="Pectin_lyase_fold/virulence"/>
</dbReference>
<name>A0A177MFR4_METMH</name>
<feature type="domain" description="Right handed beta helix" evidence="2">
    <location>
        <begin position="377"/>
        <end position="523"/>
    </location>
</feature>
<dbReference type="Pfam" id="PF13229">
    <property type="entry name" value="Beta_helix"/>
    <property type="match status" value="2"/>
</dbReference>
<dbReference type="SMART" id="SM00710">
    <property type="entry name" value="PbH1"/>
    <property type="match status" value="8"/>
</dbReference>
<protein>
    <recommendedName>
        <fullName evidence="2">Right handed beta helix domain-containing protein</fullName>
    </recommendedName>
</protein>
<dbReference type="Gene3D" id="2.160.20.10">
    <property type="entry name" value="Single-stranded right-handed beta-helix, Pectin lyase-like"/>
    <property type="match status" value="3"/>
</dbReference>
<dbReference type="InterPro" id="IPR012334">
    <property type="entry name" value="Pectin_lyas_fold"/>
</dbReference>
<evidence type="ECO:0000313" key="3">
    <source>
        <dbReference type="EMBL" id="OAI04481.1"/>
    </source>
</evidence>
<evidence type="ECO:0000313" key="4">
    <source>
        <dbReference type="Proteomes" id="UP000078090"/>
    </source>
</evidence>
<dbReference type="InterPro" id="IPR039448">
    <property type="entry name" value="Beta_helix"/>
</dbReference>
<proteinExistence type="predicted"/>
<dbReference type="Proteomes" id="UP000078090">
    <property type="component" value="Unassembled WGS sequence"/>
</dbReference>
<dbReference type="AlphaFoldDB" id="A0A177MFR4"/>
<comment type="caution">
    <text evidence="3">The sequence shown here is derived from an EMBL/GenBank/DDBJ whole genome shotgun (WGS) entry which is preliminary data.</text>
</comment>
<dbReference type="PANTHER" id="PTHR36453:SF1">
    <property type="entry name" value="RIGHT HANDED BETA HELIX DOMAIN-CONTAINING PROTEIN"/>
    <property type="match status" value="1"/>
</dbReference>
<evidence type="ECO:0000259" key="2">
    <source>
        <dbReference type="Pfam" id="PF13229"/>
    </source>
</evidence>
<reference evidence="3 4" key="1">
    <citation type="submission" date="2016-03" db="EMBL/GenBank/DDBJ databases">
        <authorList>
            <person name="Ploux O."/>
        </authorList>
    </citation>
    <scope>NUCLEOTIDE SEQUENCE [LARGE SCALE GENOMIC DNA]</scope>
    <source>
        <strain evidence="3 4">R-45363</strain>
    </source>
</reference>
<organism evidence="3 4">
    <name type="scientific">Methylomonas methanica</name>
    <dbReference type="NCBI Taxonomy" id="421"/>
    <lineage>
        <taxon>Bacteria</taxon>
        <taxon>Pseudomonadati</taxon>
        <taxon>Pseudomonadota</taxon>
        <taxon>Gammaproteobacteria</taxon>
        <taxon>Methylococcales</taxon>
        <taxon>Methylococcaceae</taxon>
        <taxon>Methylomonas</taxon>
    </lineage>
</organism>
<dbReference type="EMBL" id="LUUG01000071">
    <property type="protein sequence ID" value="OAI04481.1"/>
    <property type="molecule type" value="Genomic_DNA"/>
</dbReference>
<feature type="domain" description="Right handed beta helix" evidence="2">
    <location>
        <begin position="259"/>
        <end position="363"/>
    </location>
</feature>
<dbReference type="InterPro" id="IPR006626">
    <property type="entry name" value="PbH1"/>
</dbReference>
<feature type="compositionally biased region" description="Polar residues" evidence="1">
    <location>
        <begin position="11"/>
        <end position="22"/>
    </location>
</feature>
<dbReference type="SUPFAM" id="SSF51126">
    <property type="entry name" value="Pectin lyase-like"/>
    <property type="match status" value="1"/>
</dbReference>
<dbReference type="PANTHER" id="PTHR36453">
    <property type="entry name" value="SECRETED PROTEIN-RELATED"/>
    <property type="match status" value="1"/>
</dbReference>
<evidence type="ECO:0000256" key="1">
    <source>
        <dbReference type="SAM" id="MobiDB-lite"/>
    </source>
</evidence>
<accession>A0A177MFR4</accession>
<feature type="region of interest" description="Disordered" evidence="1">
    <location>
        <begin position="1"/>
        <end position="22"/>
    </location>
</feature>
<gene>
    <name evidence="3" type="ORF">A1332_01920</name>
</gene>